<dbReference type="AlphaFoldDB" id="A0A6J4R0T0"/>
<dbReference type="GO" id="GO:0012505">
    <property type="term" value="C:endomembrane system"/>
    <property type="evidence" value="ECO:0007669"/>
    <property type="project" value="UniProtKB-SubCell"/>
</dbReference>
<proteinExistence type="inferred from homology"/>
<evidence type="ECO:0000256" key="10">
    <source>
        <dbReference type="SAM" id="MobiDB-lite"/>
    </source>
</evidence>
<comment type="function">
    <text evidence="8">Produces ATP from ADP in the presence of a proton gradient across the membrane.</text>
</comment>
<organism evidence="12">
    <name type="scientific">uncultured Rubrobacteraceae bacterium</name>
    <dbReference type="NCBI Taxonomy" id="349277"/>
    <lineage>
        <taxon>Bacteria</taxon>
        <taxon>Bacillati</taxon>
        <taxon>Actinomycetota</taxon>
        <taxon>Rubrobacteria</taxon>
        <taxon>Rubrobacterales</taxon>
        <taxon>Rubrobacteraceae</taxon>
        <taxon>environmental samples</taxon>
    </lineage>
</organism>
<dbReference type="GO" id="GO:0045259">
    <property type="term" value="C:proton-transporting ATP synthase complex"/>
    <property type="evidence" value="ECO:0007669"/>
    <property type="project" value="UniProtKB-KW"/>
</dbReference>
<keyword evidence="6 8" id="KW-0139">CF(1)</keyword>
<dbReference type="Pfam" id="PF02823">
    <property type="entry name" value="ATP-synt_DE_N"/>
    <property type="match status" value="1"/>
</dbReference>
<evidence type="ECO:0000256" key="6">
    <source>
        <dbReference type="ARBA" id="ARBA00023196"/>
    </source>
</evidence>
<keyword evidence="4 8" id="KW-0406">Ion transport</keyword>
<evidence type="ECO:0000313" key="12">
    <source>
        <dbReference type="EMBL" id="CAA9460809.1"/>
    </source>
</evidence>
<dbReference type="PANTHER" id="PTHR13822">
    <property type="entry name" value="ATP SYNTHASE DELTA/EPSILON CHAIN"/>
    <property type="match status" value="1"/>
</dbReference>
<protein>
    <recommendedName>
        <fullName evidence="8">ATP synthase epsilon chain</fullName>
    </recommendedName>
    <alternativeName>
        <fullName evidence="8">ATP synthase F1 sector epsilon subunit</fullName>
    </alternativeName>
    <alternativeName>
        <fullName evidence="8">F-ATPase epsilon subunit</fullName>
    </alternativeName>
</protein>
<dbReference type="GO" id="GO:0016787">
    <property type="term" value="F:hydrolase activity"/>
    <property type="evidence" value="ECO:0007669"/>
    <property type="project" value="UniProtKB-KW"/>
</dbReference>
<dbReference type="CDD" id="cd12152">
    <property type="entry name" value="F1-ATPase_delta"/>
    <property type="match status" value="1"/>
</dbReference>
<name>A0A6J4R0T0_9ACTN</name>
<gene>
    <name evidence="8" type="primary">atpC</name>
    <name evidence="12" type="ORF">AVDCRST_MAG25-839</name>
</gene>
<comment type="similarity">
    <text evidence="2 8 9">Belongs to the ATPase epsilon chain family.</text>
</comment>
<dbReference type="GO" id="GO:0005886">
    <property type="term" value="C:plasma membrane"/>
    <property type="evidence" value="ECO:0007669"/>
    <property type="project" value="UniProtKB-SubCell"/>
</dbReference>
<dbReference type="InterPro" id="IPR036771">
    <property type="entry name" value="ATPsynth_dsu/esu_N"/>
</dbReference>
<dbReference type="SUPFAM" id="SSF51344">
    <property type="entry name" value="Epsilon subunit of F1F0-ATP synthase N-terminal domain"/>
    <property type="match status" value="1"/>
</dbReference>
<keyword evidence="8" id="KW-1003">Cell membrane</keyword>
<dbReference type="InterPro" id="IPR020546">
    <property type="entry name" value="ATP_synth_F1_dsu/esu_N"/>
</dbReference>
<evidence type="ECO:0000256" key="8">
    <source>
        <dbReference type="HAMAP-Rule" id="MF_00530"/>
    </source>
</evidence>
<reference evidence="12" key="1">
    <citation type="submission" date="2020-02" db="EMBL/GenBank/DDBJ databases">
        <authorList>
            <person name="Meier V. D."/>
        </authorList>
    </citation>
    <scope>NUCLEOTIDE SEQUENCE</scope>
    <source>
        <strain evidence="12">AVDCRST_MAG25</strain>
    </source>
</reference>
<keyword evidence="12" id="KW-0378">Hydrolase</keyword>
<evidence type="ECO:0000256" key="5">
    <source>
        <dbReference type="ARBA" id="ARBA00023136"/>
    </source>
</evidence>
<evidence type="ECO:0000256" key="1">
    <source>
        <dbReference type="ARBA" id="ARBA00004184"/>
    </source>
</evidence>
<comment type="subcellular location">
    <subcellularLocation>
        <location evidence="8">Cell membrane</location>
        <topology evidence="8">Peripheral membrane protein</topology>
    </subcellularLocation>
    <subcellularLocation>
        <location evidence="1">Endomembrane system</location>
        <topology evidence="1">Peripheral membrane protein</topology>
    </subcellularLocation>
</comment>
<dbReference type="HAMAP" id="MF_00530">
    <property type="entry name" value="ATP_synth_epsil_bac"/>
    <property type="match status" value="1"/>
</dbReference>
<dbReference type="InterPro" id="IPR001469">
    <property type="entry name" value="ATP_synth_F1_dsu/esu"/>
</dbReference>
<evidence type="ECO:0000256" key="9">
    <source>
        <dbReference type="RuleBase" id="RU003656"/>
    </source>
</evidence>
<accession>A0A6J4R0T0</accession>
<dbReference type="GO" id="GO:0005524">
    <property type="term" value="F:ATP binding"/>
    <property type="evidence" value="ECO:0007669"/>
    <property type="project" value="UniProtKB-UniRule"/>
</dbReference>
<keyword evidence="3 8" id="KW-0813">Transport</keyword>
<dbReference type="GO" id="GO:0046933">
    <property type="term" value="F:proton-transporting ATP synthase activity, rotational mechanism"/>
    <property type="evidence" value="ECO:0007669"/>
    <property type="project" value="UniProtKB-UniRule"/>
</dbReference>
<dbReference type="PANTHER" id="PTHR13822:SF10">
    <property type="entry name" value="ATP SYNTHASE EPSILON CHAIN, CHLOROPLASTIC"/>
    <property type="match status" value="1"/>
</dbReference>
<keyword evidence="5 8" id="KW-0472">Membrane</keyword>
<keyword evidence="7 8" id="KW-0066">ATP synthesis</keyword>
<evidence type="ECO:0000256" key="3">
    <source>
        <dbReference type="ARBA" id="ARBA00022448"/>
    </source>
</evidence>
<feature type="domain" description="ATP synthase F1 complex delta/epsilon subunit N-terminal" evidence="11">
    <location>
        <begin position="15"/>
        <end position="92"/>
    </location>
</feature>
<keyword evidence="8" id="KW-0375">Hydrogen ion transport</keyword>
<dbReference type="Gene3D" id="2.60.15.10">
    <property type="entry name" value="F0F1 ATP synthase delta/epsilon subunit, N-terminal"/>
    <property type="match status" value="1"/>
</dbReference>
<evidence type="ECO:0000256" key="2">
    <source>
        <dbReference type="ARBA" id="ARBA00005712"/>
    </source>
</evidence>
<dbReference type="NCBIfam" id="TIGR01216">
    <property type="entry name" value="ATP_synt_epsi"/>
    <property type="match status" value="1"/>
</dbReference>
<dbReference type="EMBL" id="CADCVI010000052">
    <property type="protein sequence ID" value="CAA9460809.1"/>
    <property type="molecule type" value="Genomic_DNA"/>
</dbReference>
<evidence type="ECO:0000259" key="11">
    <source>
        <dbReference type="Pfam" id="PF02823"/>
    </source>
</evidence>
<evidence type="ECO:0000256" key="7">
    <source>
        <dbReference type="ARBA" id="ARBA00023310"/>
    </source>
</evidence>
<evidence type="ECO:0000256" key="4">
    <source>
        <dbReference type="ARBA" id="ARBA00023065"/>
    </source>
</evidence>
<feature type="region of interest" description="Disordered" evidence="10">
    <location>
        <begin position="100"/>
        <end position="133"/>
    </location>
</feature>
<feature type="compositionally biased region" description="Basic and acidic residues" evidence="10">
    <location>
        <begin position="103"/>
        <end position="114"/>
    </location>
</feature>
<sequence length="153" mass="17036">MSEARGQQNEGRQLYCRIITPERMIFDDQVDMVIARIADGQIGVLVDIAPIVSTVEIGNVRVQQGEERRVFATSDGFFKVSENLVQILVEEAVAAEEIDADEAQNRVEEAERELSGLSEGDEDEDAVRARASLERRRSMGENLAHVAREYGGQ</sequence>
<comment type="subunit">
    <text evidence="8 9">F-type ATPases have 2 components, CF(1) - the catalytic core - and CF(0) - the membrane proton channel. CF(1) has five subunits: alpha(3), beta(3), gamma(1), delta(1), epsilon(1). CF(0) has three main subunits: a, b and c.</text>
</comment>